<evidence type="ECO:0000313" key="1">
    <source>
        <dbReference type="EMBL" id="GAA4456654.1"/>
    </source>
</evidence>
<keyword evidence="2" id="KW-1185">Reference proteome</keyword>
<dbReference type="EMBL" id="BAABHD010000029">
    <property type="protein sequence ID" value="GAA4456654.1"/>
    <property type="molecule type" value="Genomic_DNA"/>
</dbReference>
<dbReference type="Proteomes" id="UP001501175">
    <property type="component" value="Unassembled WGS sequence"/>
</dbReference>
<reference evidence="2" key="1">
    <citation type="journal article" date="2019" name="Int. J. Syst. Evol. Microbiol.">
        <title>The Global Catalogue of Microorganisms (GCM) 10K type strain sequencing project: providing services to taxonomists for standard genome sequencing and annotation.</title>
        <authorList>
            <consortium name="The Broad Institute Genomics Platform"/>
            <consortium name="The Broad Institute Genome Sequencing Center for Infectious Disease"/>
            <person name="Wu L."/>
            <person name="Ma J."/>
        </authorList>
    </citation>
    <scope>NUCLEOTIDE SEQUENCE [LARGE SCALE GENOMIC DNA]</scope>
    <source>
        <strain evidence="2">JCM 17927</strain>
    </source>
</reference>
<protein>
    <submittedName>
        <fullName evidence="1">Uncharacterized protein</fullName>
    </submittedName>
</protein>
<accession>A0ABP8MZ06</accession>
<proteinExistence type="predicted"/>
<name>A0ABP8MZ06_9BACT</name>
<sequence>MRIQTGSVLLSKAELNMAVSVLLENDVPLVTVPPVVLGPVTVAAVNEVGAAPIPYSTRHVVMRGEV</sequence>
<organism evidence="1 2">
    <name type="scientific">Nibrella saemangeumensis</name>
    <dbReference type="NCBI Taxonomy" id="1084526"/>
    <lineage>
        <taxon>Bacteria</taxon>
        <taxon>Pseudomonadati</taxon>
        <taxon>Bacteroidota</taxon>
        <taxon>Cytophagia</taxon>
        <taxon>Cytophagales</taxon>
        <taxon>Spirosomataceae</taxon>
        <taxon>Nibrella</taxon>
    </lineage>
</organism>
<evidence type="ECO:0000313" key="2">
    <source>
        <dbReference type="Proteomes" id="UP001501175"/>
    </source>
</evidence>
<gene>
    <name evidence="1" type="ORF">GCM10023189_26200</name>
</gene>
<comment type="caution">
    <text evidence="1">The sequence shown here is derived from an EMBL/GenBank/DDBJ whole genome shotgun (WGS) entry which is preliminary data.</text>
</comment>